<evidence type="ECO:0000256" key="7">
    <source>
        <dbReference type="ARBA" id="ARBA00022927"/>
    </source>
</evidence>
<dbReference type="GO" id="GO:0006999">
    <property type="term" value="P:nuclear pore organization"/>
    <property type="evidence" value="ECO:0007669"/>
    <property type="project" value="TreeGrafter"/>
</dbReference>
<dbReference type="GO" id="GO:0051028">
    <property type="term" value="P:mRNA transport"/>
    <property type="evidence" value="ECO:0007669"/>
    <property type="project" value="UniProtKB-KW"/>
</dbReference>
<evidence type="ECO:0000256" key="6">
    <source>
        <dbReference type="ARBA" id="ARBA00022816"/>
    </source>
</evidence>
<evidence type="ECO:0000256" key="2">
    <source>
        <dbReference type="ARBA" id="ARBA00004567"/>
    </source>
</evidence>
<evidence type="ECO:0000256" key="1">
    <source>
        <dbReference type="ARBA" id="ARBA00004232"/>
    </source>
</evidence>
<dbReference type="Proteomes" id="UP000023758">
    <property type="component" value="Unassembled WGS sequence"/>
</dbReference>
<evidence type="ECO:0000256" key="5">
    <source>
        <dbReference type="ARBA" id="ARBA00022692"/>
    </source>
</evidence>
<dbReference type="PANTHER" id="PTHR13269:SF6">
    <property type="entry name" value="NUCLEOPORIN NDC1"/>
    <property type="match status" value="1"/>
</dbReference>
<feature type="region of interest" description="Disordered" evidence="13">
    <location>
        <begin position="402"/>
        <end position="422"/>
    </location>
</feature>
<evidence type="ECO:0008006" key="16">
    <source>
        <dbReference type="Google" id="ProtNLM"/>
    </source>
</evidence>
<proteinExistence type="inferred from homology"/>
<evidence type="ECO:0000256" key="10">
    <source>
        <dbReference type="ARBA" id="ARBA00023132"/>
    </source>
</evidence>
<comment type="similarity">
    <text evidence="3">Belongs to the NDC1 family.</text>
</comment>
<evidence type="ECO:0000256" key="9">
    <source>
        <dbReference type="ARBA" id="ARBA00023010"/>
    </source>
</evidence>
<reference evidence="15" key="1">
    <citation type="submission" date="2014-02" db="EMBL/GenBank/DDBJ databases">
        <title>The Genome Sequence of Trichophyton rubrum (morphotype fischeri) CBS 288.86.</title>
        <authorList>
            <consortium name="The Broad Institute Genomics Platform"/>
            <person name="Cuomo C.A."/>
            <person name="White T.C."/>
            <person name="Graser Y."/>
            <person name="Martinez-Rossi N."/>
            <person name="Heitman J."/>
            <person name="Young S.K."/>
            <person name="Zeng Q."/>
            <person name="Gargeya S."/>
            <person name="Abouelleil A."/>
            <person name="Alvarado L."/>
            <person name="Chapman S.B."/>
            <person name="Gainer-Dewar J."/>
            <person name="Goldberg J."/>
            <person name="Griggs A."/>
            <person name="Gujja S."/>
            <person name="Hansen M."/>
            <person name="Howarth C."/>
            <person name="Imamovic A."/>
            <person name="Larimer J."/>
            <person name="Martinez D."/>
            <person name="Murphy C."/>
            <person name="Pearson M.D."/>
            <person name="Persinoti G."/>
            <person name="Poon T."/>
            <person name="Priest M."/>
            <person name="Roberts A.D."/>
            <person name="Saif S."/>
            <person name="Shea T.D."/>
            <person name="Sykes S.N."/>
            <person name="Wortman J."/>
            <person name="Nusbaum C."/>
            <person name="Birren B."/>
        </authorList>
    </citation>
    <scope>NUCLEOTIDE SEQUENCE [LARGE SCALE GENOMIC DNA]</scope>
    <source>
        <strain evidence="15">CBS 288.86</strain>
    </source>
</reference>
<evidence type="ECO:0000256" key="8">
    <source>
        <dbReference type="ARBA" id="ARBA00022989"/>
    </source>
</evidence>
<evidence type="ECO:0000256" key="13">
    <source>
        <dbReference type="SAM" id="MobiDB-lite"/>
    </source>
</evidence>
<evidence type="ECO:0000256" key="12">
    <source>
        <dbReference type="ARBA" id="ARBA00023242"/>
    </source>
</evidence>
<keyword evidence="11 14" id="KW-0472">Membrane</keyword>
<keyword evidence="9" id="KW-0811">Translocation</keyword>
<organism evidence="15">
    <name type="scientific">Trichophyton rubrum CBS 288.86</name>
    <dbReference type="NCBI Taxonomy" id="1215330"/>
    <lineage>
        <taxon>Eukaryota</taxon>
        <taxon>Fungi</taxon>
        <taxon>Dikarya</taxon>
        <taxon>Ascomycota</taxon>
        <taxon>Pezizomycotina</taxon>
        <taxon>Eurotiomycetes</taxon>
        <taxon>Eurotiomycetidae</taxon>
        <taxon>Onygenales</taxon>
        <taxon>Arthrodermataceae</taxon>
        <taxon>Trichophyton</taxon>
    </lineage>
</organism>
<name>A0A022WE04_TRIRU</name>
<dbReference type="EMBL" id="KK207721">
    <property type="protein sequence ID" value="EZF56328.1"/>
    <property type="molecule type" value="Genomic_DNA"/>
</dbReference>
<dbReference type="GO" id="GO:0070631">
    <property type="term" value="P:spindle pole body localization"/>
    <property type="evidence" value="ECO:0007669"/>
    <property type="project" value="TreeGrafter"/>
</dbReference>
<dbReference type="GO" id="GO:0106166">
    <property type="term" value="F:spindle pole body-nuclear membrane anchor activity"/>
    <property type="evidence" value="ECO:0007669"/>
    <property type="project" value="TreeGrafter"/>
</dbReference>
<protein>
    <recommendedName>
        <fullName evidence="16">Nuclear envelope protein</fullName>
    </recommendedName>
</protein>
<keyword evidence="8 14" id="KW-1133">Transmembrane helix</keyword>
<keyword evidence="7" id="KW-0653">Protein transport</keyword>
<dbReference type="AlphaFoldDB" id="A0A022WE04"/>
<dbReference type="GO" id="GO:0070762">
    <property type="term" value="C:nuclear pore transmembrane ring"/>
    <property type="evidence" value="ECO:0007669"/>
    <property type="project" value="TreeGrafter"/>
</dbReference>
<keyword evidence="6" id="KW-0509">mRNA transport</keyword>
<dbReference type="InterPro" id="IPR019049">
    <property type="entry name" value="Nucleoporin_prot_Ndc1/Nup"/>
</dbReference>
<feature type="transmembrane region" description="Helical" evidence="14">
    <location>
        <begin position="115"/>
        <end position="136"/>
    </location>
</feature>
<evidence type="ECO:0000256" key="4">
    <source>
        <dbReference type="ARBA" id="ARBA00022448"/>
    </source>
</evidence>
<keyword evidence="12" id="KW-0539">Nucleus</keyword>
<evidence type="ECO:0000256" key="3">
    <source>
        <dbReference type="ARBA" id="ARBA00005760"/>
    </source>
</evidence>
<dbReference type="GO" id="GO:0005816">
    <property type="term" value="C:spindle pole body"/>
    <property type="evidence" value="ECO:0007669"/>
    <property type="project" value="TreeGrafter"/>
</dbReference>
<evidence type="ECO:0000256" key="11">
    <source>
        <dbReference type="ARBA" id="ARBA00023136"/>
    </source>
</evidence>
<dbReference type="PANTHER" id="PTHR13269">
    <property type="entry name" value="NUCLEOPORIN NDC1"/>
    <property type="match status" value="1"/>
</dbReference>
<feature type="transmembrane region" description="Helical" evidence="14">
    <location>
        <begin position="227"/>
        <end position="249"/>
    </location>
</feature>
<evidence type="ECO:0000313" key="15">
    <source>
        <dbReference type="EMBL" id="EZF56328.1"/>
    </source>
</evidence>
<keyword evidence="4" id="KW-0813">Transport</keyword>
<dbReference type="GO" id="GO:0031965">
    <property type="term" value="C:nuclear membrane"/>
    <property type="evidence" value="ECO:0007669"/>
    <property type="project" value="UniProtKB-SubCell"/>
</dbReference>
<keyword evidence="5 14" id="KW-0812">Transmembrane</keyword>
<dbReference type="PROSITE" id="PS51257">
    <property type="entry name" value="PROKAR_LIPOPROTEIN"/>
    <property type="match status" value="1"/>
</dbReference>
<sequence>MAAPVKSRPYRRILTSTLHRRFVHASAFVLLACYVISFFIGVKSSCKCQFGRALPELEHPLTPSPQVFWSWFPLGPCGVRALLLFVSGLCVFILRVGQMHVGVRIATSHFHNLRLAILSFNSIQTVVWYLFSAWWFSEVYKWSSSADAQLNWVNPGKSYERSHLNERPIYLHCFFIMLALVQSSMHLYFDMDEVPVPVAKRSPLTTSRRTHRLAPLSVQFSNIAPNILFESAIIGSTTAVIGPILYMLFFRRTAWSWTLYFAKLFWNFPRSAADPPGLLPPSNIMFHLRSATSGSLLVMLWQISNFLFSAFLGQAPLKKGNPLTHGVADPNGSLLNGLKSKKETVLAFAFWELCLISQEFPDRRKEIFKDIDRSGGSAWSQILKASEDILNGITSRIQEYQNPQPQATGATDGPKESGPKTQEMVQTLPRITQPSKNENILLASPKPNTRSEKFEAAFGPVAKSYGQSQDWTPAAKARARAAITHASNALLSPEQKRTISNSAQELKLLTSPPSASGPPNPIIQQFMKSPVGLPFRQSFANRLRGIALGSPHSKLAPIIDATESLKCLLIASLEEDQFGKVQTDVPSVVKLFTKTIMALESLVGKDGLKPHWSEVDSENLDGVQHSRSVEQVEIVINALKNGLSELLAAFSLYLNEVGVVGQDLQLARDAAKITDV</sequence>
<dbReference type="GO" id="GO:0015031">
    <property type="term" value="P:protein transport"/>
    <property type="evidence" value="ECO:0007669"/>
    <property type="project" value="UniProtKB-KW"/>
</dbReference>
<dbReference type="Pfam" id="PF09531">
    <property type="entry name" value="Ndc1_Nup"/>
    <property type="match status" value="1"/>
</dbReference>
<keyword evidence="10" id="KW-0906">Nuclear pore complex</keyword>
<feature type="transmembrane region" description="Helical" evidence="14">
    <location>
        <begin position="291"/>
        <end position="312"/>
    </location>
</feature>
<feature type="transmembrane region" description="Helical" evidence="14">
    <location>
        <begin position="21"/>
        <end position="42"/>
    </location>
</feature>
<dbReference type="OrthoDB" id="67850at2759"/>
<accession>A0A022WE04</accession>
<evidence type="ECO:0000256" key="14">
    <source>
        <dbReference type="SAM" id="Phobius"/>
    </source>
</evidence>
<gene>
    <name evidence="15" type="ORF">H103_01196</name>
</gene>
<comment type="subcellular location">
    <subcellularLocation>
        <location evidence="1">Nucleus membrane</location>
        <topology evidence="1">Multi-pass membrane protein</topology>
    </subcellularLocation>
    <subcellularLocation>
        <location evidence="2">Nucleus</location>
        <location evidence="2">Nuclear pore complex</location>
    </subcellularLocation>
</comment>
<feature type="transmembrane region" description="Helical" evidence="14">
    <location>
        <begin position="68"/>
        <end position="94"/>
    </location>
</feature>